<evidence type="ECO:0000256" key="2">
    <source>
        <dbReference type="ARBA" id="ARBA00022737"/>
    </source>
</evidence>
<reference evidence="3 4" key="1">
    <citation type="submission" date="2015-09" db="EMBL/GenBank/DDBJ databases">
        <title>Sorangium comparison.</title>
        <authorList>
            <person name="Zaburannyi N."/>
            <person name="Bunk B."/>
            <person name="Overmann J."/>
            <person name="Mueller R."/>
        </authorList>
    </citation>
    <scope>NUCLEOTIDE SEQUENCE [LARGE SCALE GENOMIC DNA]</scope>
    <source>
        <strain evidence="3 4">So ce836</strain>
    </source>
</reference>
<gene>
    <name evidence="3" type="ORF">SOCE836_108140</name>
</gene>
<dbReference type="Pfam" id="PF24681">
    <property type="entry name" value="Kelch_KLHDC2_KLHL20_DRC7"/>
    <property type="match status" value="1"/>
</dbReference>
<dbReference type="Gene3D" id="2.130.10.80">
    <property type="entry name" value="Galactose oxidase/kelch, beta-propeller"/>
    <property type="match status" value="2"/>
</dbReference>
<dbReference type="SUPFAM" id="SSF50965">
    <property type="entry name" value="Galactose oxidase, central domain"/>
    <property type="match status" value="1"/>
</dbReference>
<dbReference type="RefSeq" id="WP_165374608.1">
    <property type="nucleotide sequence ID" value="NZ_CP012672.1"/>
</dbReference>
<sequence length="745" mass="77085">MIRPRCALQGIHRGAPRLLSVLSLLCGCSAEPEPPASAALSRLFPEHAAAVLAGPAAFVRDAEGYRLDAAEEPRGSAPRLHVVLPRTGSEPIRFRTPAGIEVRVREQGAAGEAVALERAVAYRRAGGTSFWTATERGAEEWLLLEEGVAHGDEPVAAWQVEGATPRPRGALVELVGELGGAPLLRVSAPRAYAASGRPVPVALRVRGSRIELLVDAGGEAVLADPVWEPAGSMSAKRVRHTATLLPSGKVLVVGGRSPGTYLASAELYDDPDVWLSTTPMDRPRAFHTATLLPSGKVLVVGGSEGFEAPPIPADRAAELYDVATETWTYTAPVKVTRAGHTATLLRNGKVLVAGGVREGEPVERAELYDPEKDTWTLAGSMQIPRDEHSATLLPSGRVLIAGGGLDGRPIARVELYDPEEGTFTLTGAMQFARLGHATALLPSGEVLVAGGANRDGALDVAERYDPETGAWTVTSTMRSARRGPAAALLSSGKVLVTGGGIGAKRLYSAELYDPETDTWTFSTGMKYARYQHTATLLPGGPLLVVGGMDGLLPALASAERFVPILGDACTADAHCPDGGFCVDGICCDAPCPCGECSPEGQCLSPGSRAKAGMICAPAGCADATRSLAPALCSPASAACPEQEVVDCIAYGCDPERGACRTGCSSIDDCATGFVCNLRGHCVRPPPAPSAGSGCRAAPGSPPCGAARGLGLLLAVLGAARWRRRAAALPLAGLAAALLVPRGKPT</sequence>
<dbReference type="InterPro" id="IPR006652">
    <property type="entry name" value="Kelch_1"/>
</dbReference>
<dbReference type="Gene3D" id="2.120.10.80">
    <property type="entry name" value="Kelch-type beta propeller"/>
    <property type="match status" value="1"/>
</dbReference>
<accession>A0A4P2R5Z5</accession>
<dbReference type="SMART" id="SM00612">
    <property type="entry name" value="Kelch"/>
    <property type="match status" value="6"/>
</dbReference>
<dbReference type="InterPro" id="IPR015915">
    <property type="entry name" value="Kelch-typ_b-propeller"/>
</dbReference>
<name>A0A4P2R5Z5_SORCE</name>
<dbReference type="SUPFAM" id="SSF117281">
    <property type="entry name" value="Kelch motif"/>
    <property type="match status" value="1"/>
</dbReference>
<dbReference type="InterPro" id="IPR011043">
    <property type="entry name" value="Gal_Oxase/kelch_b-propeller"/>
</dbReference>
<organism evidence="3 4">
    <name type="scientific">Sorangium cellulosum</name>
    <name type="common">Polyangium cellulosum</name>
    <dbReference type="NCBI Taxonomy" id="56"/>
    <lineage>
        <taxon>Bacteria</taxon>
        <taxon>Pseudomonadati</taxon>
        <taxon>Myxococcota</taxon>
        <taxon>Polyangia</taxon>
        <taxon>Polyangiales</taxon>
        <taxon>Polyangiaceae</taxon>
        <taxon>Sorangium</taxon>
    </lineage>
</organism>
<dbReference type="EMBL" id="CP012672">
    <property type="protein sequence ID" value="AUX38567.1"/>
    <property type="molecule type" value="Genomic_DNA"/>
</dbReference>
<dbReference type="AlphaFoldDB" id="A0A4P2R5Z5"/>
<keyword evidence="2" id="KW-0677">Repeat</keyword>
<dbReference type="PANTHER" id="PTHR46344">
    <property type="entry name" value="OS02G0202900 PROTEIN"/>
    <property type="match status" value="1"/>
</dbReference>
<dbReference type="Proteomes" id="UP000295497">
    <property type="component" value="Chromosome"/>
</dbReference>
<proteinExistence type="predicted"/>
<keyword evidence="1" id="KW-0880">Kelch repeat</keyword>
<evidence type="ECO:0000256" key="1">
    <source>
        <dbReference type="ARBA" id="ARBA00022441"/>
    </source>
</evidence>
<dbReference type="PANTHER" id="PTHR46344:SF27">
    <property type="entry name" value="KELCH REPEAT SUPERFAMILY PROTEIN"/>
    <property type="match status" value="1"/>
</dbReference>
<evidence type="ECO:0000313" key="4">
    <source>
        <dbReference type="Proteomes" id="UP000295497"/>
    </source>
</evidence>
<evidence type="ECO:0000313" key="3">
    <source>
        <dbReference type="EMBL" id="AUX38567.1"/>
    </source>
</evidence>
<protein>
    <submittedName>
        <fullName evidence="3">Uncharacterized protein</fullName>
    </submittedName>
</protein>
<dbReference type="InterPro" id="IPR037293">
    <property type="entry name" value="Gal_Oxidase_central_sf"/>
</dbReference>
<dbReference type="PROSITE" id="PS51257">
    <property type="entry name" value="PROKAR_LIPOPROTEIN"/>
    <property type="match status" value="1"/>
</dbReference>